<dbReference type="Proteomes" id="UP000611629">
    <property type="component" value="Unassembled WGS sequence"/>
</dbReference>
<evidence type="ECO:0000256" key="6">
    <source>
        <dbReference type="ARBA" id="ARBA00022989"/>
    </source>
</evidence>
<keyword evidence="6 8" id="KW-1133">Transmembrane helix</keyword>
<evidence type="ECO:0000256" key="7">
    <source>
        <dbReference type="ARBA" id="ARBA00023136"/>
    </source>
</evidence>
<dbReference type="SUPFAM" id="SSF161098">
    <property type="entry name" value="MetI-like"/>
    <property type="match status" value="1"/>
</dbReference>
<keyword evidence="5 8" id="KW-0812">Transmembrane</keyword>
<evidence type="ECO:0000259" key="9">
    <source>
        <dbReference type="PROSITE" id="PS50928"/>
    </source>
</evidence>
<protein>
    <submittedName>
        <fullName evidence="10">ABC transporter permease</fullName>
    </submittedName>
</protein>
<comment type="caution">
    <text evidence="10">The sequence shown here is derived from an EMBL/GenBank/DDBJ whole genome shotgun (WGS) entry which is preliminary data.</text>
</comment>
<accession>A0A974BGL9</accession>
<name>A0A974BGL9_SEDHY</name>
<evidence type="ECO:0000256" key="4">
    <source>
        <dbReference type="ARBA" id="ARBA00022475"/>
    </source>
</evidence>
<dbReference type="PROSITE" id="PS50928">
    <property type="entry name" value="ABC_TM1"/>
    <property type="match status" value="1"/>
</dbReference>
<dbReference type="InterPro" id="IPR051789">
    <property type="entry name" value="Bact_Polyamine_Transport"/>
</dbReference>
<evidence type="ECO:0000256" key="2">
    <source>
        <dbReference type="ARBA" id="ARBA00007069"/>
    </source>
</evidence>
<evidence type="ECO:0000313" key="11">
    <source>
        <dbReference type="Proteomes" id="UP000611629"/>
    </source>
</evidence>
<evidence type="ECO:0000256" key="8">
    <source>
        <dbReference type="RuleBase" id="RU363032"/>
    </source>
</evidence>
<dbReference type="EMBL" id="JACBNQ010000001">
    <property type="protein sequence ID" value="NYB72732.1"/>
    <property type="molecule type" value="Genomic_DNA"/>
</dbReference>
<reference evidence="10" key="1">
    <citation type="submission" date="2020-07" db="EMBL/GenBank/DDBJ databases">
        <title>Genomic analysis of a strain of Sedimentibacter Hydroxybenzoicus DSM7310.</title>
        <authorList>
            <person name="Ma S."/>
        </authorList>
    </citation>
    <scope>NUCLEOTIDE SEQUENCE</scope>
    <source>
        <strain evidence="10">DSM 7310</strain>
    </source>
</reference>
<dbReference type="GO" id="GO:0055085">
    <property type="term" value="P:transmembrane transport"/>
    <property type="evidence" value="ECO:0007669"/>
    <property type="project" value="InterPro"/>
</dbReference>
<keyword evidence="11" id="KW-1185">Reference proteome</keyword>
<dbReference type="CDD" id="cd06261">
    <property type="entry name" value="TM_PBP2"/>
    <property type="match status" value="1"/>
</dbReference>
<keyword evidence="7 8" id="KW-0472">Membrane</keyword>
<dbReference type="InterPro" id="IPR000515">
    <property type="entry name" value="MetI-like"/>
</dbReference>
<comment type="subcellular location">
    <subcellularLocation>
        <location evidence="1 8">Cell membrane</location>
        <topology evidence="1 8">Multi-pass membrane protein</topology>
    </subcellularLocation>
</comment>
<feature type="transmembrane region" description="Helical" evidence="8">
    <location>
        <begin position="95"/>
        <end position="120"/>
    </location>
</feature>
<dbReference type="GO" id="GO:0005886">
    <property type="term" value="C:plasma membrane"/>
    <property type="evidence" value="ECO:0007669"/>
    <property type="project" value="UniProtKB-SubCell"/>
</dbReference>
<sequence length="268" mass="30046">MVKKYLTKIYMGLIFIFLYAPIIVLAVFSFNESKSRGNWTGFSLKWYIELFQDVDIRNAFYYTITIAIVSAIIATILGTVAAIGINSMKGKIKSIILNINYLPVVNPDIVTGISLMILYISFSISFGFNTMLISHIVFNTPYVILSILPKLRQLDVHMTEAAMDLGATPMYALRKVIIPEIKPGIITGFLMAFTLSIDDFIISYFTKGEGVTNLSIVIYSMARRGVRPTINALSTIMLVVVLLLMILINKRSNGVESRKKINKSEVFK</sequence>
<dbReference type="InterPro" id="IPR035906">
    <property type="entry name" value="MetI-like_sf"/>
</dbReference>
<keyword evidence="3 8" id="KW-0813">Transport</keyword>
<dbReference type="PANTHER" id="PTHR43848:SF2">
    <property type="entry name" value="PUTRESCINE TRANSPORT SYSTEM PERMEASE PROTEIN POTI"/>
    <property type="match status" value="1"/>
</dbReference>
<feature type="domain" description="ABC transmembrane type-1" evidence="9">
    <location>
        <begin position="60"/>
        <end position="248"/>
    </location>
</feature>
<feature type="transmembrane region" description="Helical" evidence="8">
    <location>
        <begin position="9"/>
        <end position="30"/>
    </location>
</feature>
<evidence type="ECO:0000256" key="1">
    <source>
        <dbReference type="ARBA" id="ARBA00004651"/>
    </source>
</evidence>
<comment type="similarity">
    <text evidence="2">Belongs to the binding-protein-dependent transport system permease family. CysTW subfamily.</text>
</comment>
<gene>
    <name evidence="10" type="ORF">HZF24_01105</name>
</gene>
<dbReference type="RefSeq" id="WP_179236412.1">
    <property type="nucleotide sequence ID" value="NZ_JACBNQ010000001.1"/>
</dbReference>
<dbReference type="AlphaFoldDB" id="A0A974BGL9"/>
<feature type="transmembrane region" description="Helical" evidence="8">
    <location>
        <begin position="59"/>
        <end position="83"/>
    </location>
</feature>
<organism evidence="10 11">
    <name type="scientific">Sedimentibacter hydroxybenzoicus DSM 7310</name>
    <dbReference type="NCBI Taxonomy" id="1123245"/>
    <lineage>
        <taxon>Bacteria</taxon>
        <taxon>Bacillati</taxon>
        <taxon>Bacillota</taxon>
        <taxon>Tissierellia</taxon>
        <taxon>Sedimentibacter</taxon>
    </lineage>
</organism>
<dbReference type="PANTHER" id="PTHR43848">
    <property type="entry name" value="PUTRESCINE TRANSPORT SYSTEM PERMEASE PROTEIN POTI"/>
    <property type="match status" value="1"/>
</dbReference>
<keyword evidence="4" id="KW-1003">Cell membrane</keyword>
<dbReference type="Pfam" id="PF00528">
    <property type="entry name" value="BPD_transp_1"/>
    <property type="match status" value="1"/>
</dbReference>
<evidence type="ECO:0000256" key="3">
    <source>
        <dbReference type="ARBA" id="ARBA00022448"/>
    </source>
</evidence>
<dbReference type="Gene3D" id="1.10.3720.10">
    <property type="entry name" value="MetI-like"/>
    <property type="match status" value="1"/>
</dbReference>
<feature type="transmembrane region" description="Helical" evidence="8">
    <location>
        <begin position="230"/>
        <end position="249"/>
    </location>
</feature>
<feature type="transmembrane region" description="Helical" evidence="8">
    <location>
        <begin position="126"/>
        <end position="148"/>
    </location>
</feature>
<proteinExistence type="inferred from homology"/>
<evidence type="ECO:0000256" key="5">
    <source>
        <dbReference type="ARBA" id="ARBA00022692"/>
    </source>
</evidence>
<evidence type="ECO:0000313" key="10">
    <source>
        <dbReference type="EMBL" id="NYB72732.1"/>
    </source>
</evidence>
<feature type="transmembrane region" description="Helical" evidence="8">
    <location>
        <begin position="184"/>
        <end position="205"/>
    </location>
</feature>